<proteinExistence type="predicted"/>
<name>A0A8S5U495_9CAUD</name>
<dbReference type="EMBL" id="BK016005">
    <property type="protein sequence ID" value="DAF89288.1"/>
    <property type="molecule type" value="Genomic_DNA"/>
</dbReference>
<protein>
    <submittedName>
        <fullName evidence="1">Uncharacterized protein</fullName>
    </submittedName>
</protein>
<organism evidence="1">
    <name type="scientific">Siphoviridae sp. ct6GI21</name>
    <dbReference type="NCBI Taxonomy" id="2825340"/>
    <lineage>
        <taxon>Viruses</taxon>
        <taxon>Duplodnaviria</taxon>
        <taxon>Heunggongvirae</taxon>
        <taxon>Uroviricota</taxon>
        <taxon>Caudoviricetes</taxon>
    </lineage>
</organism>
<sequence length="96" mass="11528">MIFVIDNLKYDTDKMELISEKCEYTYTYMHILLNTEMRNAGKDVKLWKSKKGNWLLTYRTDYASKGVKLLEEDVKKLLLKYDLQKYEELFGELEEA</sequence>
<evidence type="ECO:0000313" key="1">
    <source>
        <dbReference type="EMBL" id="DAF89288.1"/>
    </source>
</evidence>
<accession>A0A8S5U495</accession>
<reference evidence="1" key="1">
    <citation type="journal article" date="2021" name="Proc. Natl. Acad. Sci. U.S.A.">
        <title>A Catalog of Tens of Thousands of Viruses from Human Metagenomes Reveals Hidden Associations with Chronic Diseases.</title>
        <authorList>
            <person name="Tisza M.J."/>
            <person name="Buck C.B."/>
        </authorList>
    </citation>
    <scope>NUCLEOTIDE SEQUENCE</scope>
    <source>
        <strain evidence="1">Ct6GI21</strain>
    </source>
</reference>